<evidence type="ECO:0000313" key="2">
    <source>
        <dbReference type="EMBL" id="MFC3937351.1"/>
    </source>
</evidence>
<comment type="caution">
    <text evidence="2">The sequence shown here is derived from an EMBL/GenBank/DDBJ whole genome shotgun (WGS) entry which is preliminary data.</text>
</comment>
<reference evidence="3" key="1">
    <citation type="journal article" date="2019" name="Int. J. Syst. Evol. Microbiol.">
        <title>The Global Catalogue of Microorganisms (GCM) 10K type strain sequencing project: providing services to taxonomists for standard genome sequencing and annotation.</title>
        <authorList>
            <consortium name="The Broad Institute Genomics Platform"/>
            <consortium name="The Broad Institute Genome Sequencing Center for Infectious Disease"/>
            <person name="Wu L."/>
            <person name="Ma J."/>
        </authorList>
    </citation>
    <scope>NUCLEOTIDE SEQUENCE [LARGE SCALE GENOMIC DNA]</scope>
    <source>
        <strain evidence="3">CCUG 2113</strain>
    </source>
</reference>
<sequence>MNTGRNTLLIFIVSVLLSACVAPTTIASNKAENYNKEPKRIFVLTDVGSEFGKDFFDSFQAKLGAIARDCGAALEVSRISSLELDEKIHLNKMKMFKADTIMSVRRNGGTRNEYGIFHAIYNVKLVDVQTNKTVWRADTNFYRGGTAIPIKERGEALAVDITNKIKEDKIFRSCEIIKSKT</sequence>
<dbReference type="RefSeq" id="WP_156358613.1">
    <property type="nucleotide sequence ID" value="NZ_JAMXAX010000225.1"/>
</dbReference>
<evidence type="ECO:0000313" key="3">
    <source>
        <dbReference type="Proteomes" id="UP001595693"/>
    </source>
</evidence>
<organism evidence="2 3">
    <name type="scientific">Acidovorax facilis</name>
    <dbReference type="NCBI Taxonomy" id="12917"/>
    <lineage>
        <taxon>Bacteria</taxon>
        <taxon>Pseudomonadati</taxon>
        <taxon>Pseudomonadota</taxon>
        <taxon>Betaproteobacteria</taxon>
        <taxon>Burkholderiales</taxon>
        <taxon>Comamonadaceae</taxon>
        <taxon>Acidovorax</taxon>
    </lineage>
</organism>
<protein>
    <recommendedName>
        <fullName evidence="4">Lipoprotein</fullName>
    </recommendedName>
</protein>
<dbReference type="EMBL" id="JBHSAJ010000065">
    <property type="protein sequence ID" value="MFC3937351.1"/>
    <property type="molecule type" value="Genomic_DNA"/>
</dbReference>
<evidence type="ECO:0008006" key="4">
    <source>
        <dbReference type="Google" id="ProtNLM"/>
    </source>
</evidence>
<proteinExistence type="predicted"/>
<feature type="signal peptide" evidence="1">
    <location>
        <begin position="1"/>
        <end position="27"/>
    </location>
</feature>
<keyword evidence="1" id="KW-0732">Signal</keyword>
<keyword evidence="3" id="KW-1185">Reference proteome</keyword>
<dbReference type="Proteomes" id="UP001595693">
    <property type="component" value="Unassembled WGS sequence"/>
</dbReference>
<feature type="chain" id="PRO_5045809512" description="Lipoprotein" evidence="1">
    <location>
        <begin position="28"/>
        <end position="181"/>
    </location>
</feature>
<evidence type="ECO:0000256" key="1">
    <source>
        <dbReference type="SAM" id="SignalP"/>
    </source>
</evidence>
<name>A0ABV8DFL5_9BURK</name>
<accession>A0ABV8DFL5</accession>
<gene>
    <name evidence="2" type="ORF">ACFOW3_22245</name>
</gene>
<dbReference type="PROSITE" id="PS51257">
    <property type="entry name" value="PROKAR_LIPOPROTEIN"/>
    <property type="match status" value="1"/>
</dbReference>